<name>A0A518H3H5_9BACT</name>
<evidence type="ECO:0000259" key="3">
    <source>
        <dbReference type="Pfam" id="PF01058"/>
    </source>
</evidence>
<dbReference type="InterPro" id="IPR037024">
    <property type="entry name" value="NiFe_Hase_small_N_sf"/>
</dbReference>
<keyword evidence="4" id="KW-0371">Homeobox</keyword>
<dbReference type="Gene3D" id="3.40.50.700">
    <property type="entry name" value="NADH:ubiquinone oxidoreductase-like, 20kDa subunit"/>
    <property type="match status" value="1"/>
</dbReference>
<dbReference type="InterPro" id="IPR006137">
    <property type="entry name" value="NADH_UbQ_OxRdtase-like_20kDa"/>
</dbReference>
<dbReference type="KEGG" id="tpla:ElP_32860"/>
<reference evidence="4 5" key="1">
    <citation type="submission" date="2019-02" db="EMBL/GenBank/DDBJ databases">
        <title>Deep-cultivation of Planctomycetes and their phenomic and genomic characterization uncovers novel biology.</title>
        <authorList>
            <person name="Wiegand S."/>
            <person name="Jogler M."/>
            <person name="Boedeker C."/>
            <person name="Pinto D."/>
            <person name="Vollmers J."/>
            <person name="Rivas-Marin E."/>
            <person name="Kohn T."/>
            <person name="Peeters S.H."/>
            <person name="Heuer A."/>
            <person name="Rast P."/>
            <person name="Oberbeckmann S."/>
            <person name="Bunk B."/>
            <person name="Jeske O."/>
            <person name="Meyerdierks A."/>
            <person name="Storesund J.E."/>
            <person name="Kallscheuer N."/>
            <person name="Luecker S."/>
            <person name="Lage O.M."/>
            <person name="Pohl T."/>
            <person name="Merkel B.J."/>
            <person name="Hornburger P."/>
            <person name="Mueller R.-W."/>
            <person name="Bruemmer F."/>
            <person name="Labrenz M."/>
            <person name="Spormann A.M."/>
            <person name="Op den Camp H."/>
            <person name="Overmann J."/>
            <person name="Amann R."/>
            <person name="Jetten M.S.M."/>
            <person name="Mascher T."/>
            <person name="Medema M.H."/>
            <person name="Devos D.P."/>
            <person name="Kaster A.-K."/>
            <person name="Ovreas L."/>
            <person name="Rohde M."/>
            <person name="Galperin M.Y."/>
            <person name="Jogler C."/>
        </authorList>
    </citation>
    <scope>NUCLEOTIDE SEQUENCE [LARGE SCALE GENOMIC DNA]</scope>
    <source>
        <strain evidence="4 5">ElP</strain>
    </source>
</reference>
<feature type="compositionally biased region" description="Basic and acidic residues" evidence="2">
    <location>
        <begin position="199"/>
        <end position="236"/>
    </location>
</feature>
<dbReference type="Proteomes" id="UP000317835">
    <property type="component" value="Chromosome"/>
</dbReference>
<accession>A0A518H3H5</accession>
<evidence type="ECO:0000256" key="2">
    <source>
        <dbReference type="SAM" id="MobiDB-lite"/>
    </source>
</evidence>
<evidence type="ECO:0000313" key="4">
    <source>
        <dbReference type="EMBL" id="QDV35383.1"/>
    </source>
</evidence>
<protein>
    <submittedName>
        <fullName evidence="4">NAD-reducing hydrogenase HoxS subunit delta</fullName>
        <ecNumber evidence="4">1.12.1.2</ecNumber>
    </submittedName>
</protein>
<dbReference type="GO" id="GO:0047985">
    <property type="term" value="F:hydrogen dehydrogenase activity"/>
    <property type="evidence" value="ECO:0007669"/>
    <property type="project" value="UniProtKB-EC"/>
</dbReference>
<dbReference type="OrthoDB" id="9787729at2"/>
<organism evidence="4 5">
    <name type="scientific">Tautonia plasticadhaerens</name>
    <dbReference type="NCBI Taxonomy" id="2527974"/>
    <lineage>
        <taxon>Bacteria</taxon>
        <taxon>Pseudomonadati</taxon>
        <taxon>Planctomycetota</taxon>
        <taxon>Planctomycetia</taxon>
        <taxon>Isosphaerales</taxon>
        <taxon>Isosphaeraceae</taxon>
        <taxon>Tautonia</taxon>
    </lineage>
</organism>
<proteinExistence type="predicted"/>
<dbReference type="GO" id="GO:0051536">
    <property type="term" value="F:iron-sulfur cluster binding"/>
    <property type="evidence" value="ECO:0007669"/>
    <property type="project" value="InterPro"/>
</dbReference>
<feature type="region of interest" description="Disordered" evidence="2">
    <location>
        <begin position="187"/>
        <end position="236"/>
    </location>
</feature>
<dbReference type="GO" id="GO:0003677">
    <property type="term" value="F:DNA binding"/>
    <property type="evidence" value="ECO:0007669"/>
    <property type="project" value="UniProtKB-KW"/>
</dbReference>
<dbReference type="EMBL" id="CP036426">
    <property type="protein sequence ID" value="QDV35383.1"/>
    <property type="molecule type" value="Genomic_DNA"/>
</dbReference>
<feature type="domain" description="NADH:ubiquinone oxidoreductase-like 20kDa subunit" evidence="3">
    <location>
        <begin position="14"/>
        <end position="164"/>
    </location>
</feature>
<evidence type="ECO:0000313" key="5">
    <source>
        <dbReference type="Proteomes" id="UP000317835"/>
    </source>
</evidence>
<dbReference type="InterPro" id="IPR051349">
    <property type="entry name" value="Hydrogenase_assoc-protein"/>
</dbReference>
<dbReference type="AlphaFoldDB" id="A0A518H3H5"/>
<dbReference type="SUPFAM" id="SSF56770">
    <property type="entry name" value="HydA/Nqo6-like"/>
    <property type="match status" value="1"/>
</dbReference>
<evidence type="ECO:0000256" key="1">
    <source>
        <dbReference type="ARBA" id="ARBA00023002"/>
    </source>
</evidence>
<dbReference type="Pfam" id="PF01058">
    <property type="entry name" value="Oxidored_q6"/>
    <property type="match status" value="1"/>
</dbReference>
<sequence length="236" mass="25324">MGRLRLATAWLGGCSGCHMSFLDMDEFLLDLADLADLVFSPPLVDTKVYPEGVDLVLVEGAVCNAEHLALIRTIRRRTRLVVALGDCAVTGNVSAIRNVLGGASAVLGRSYLENCDPPGPIPSDPDLVPTLLDRVVPVHAVVDVDLFLPGCPPSGPTIRAVLEKVIAGEPVDPGTLGLHFGGYGRRSLELDGGPTRPEWPSRDRPTRKGRDDGRANPDRPGDPDRGPRQDQHPPER</sequence>
<keyword evidence="5" id="KW-1185">Reference proteome</keyword>
<dbReference type="PANTHER" id="PTHR42845:SF1">
    <property type="entry name" value="HYDROGENASE SMALL SUBUNIT"/>
    <property type="match status" value="1"/>
</dbReference>
<gene>
    <name evidence="4" type="primary">hoxY</name>
    <name evidence="4" type="ORF">ElP_32860</name>
</gene>
<dbReference type="PANTHER" id="PTHR42845">
    <property type="entry name" value="COENZYME F420-REDUCING HYDROGENASE, GAMMA SUBUNIT"/>
    <property type="match status" value="1"/>
</dbReference>
<keyword evidence="1 4" id="KW-0560">Oxidoreductase</keyword>
<dbReference type="EC" id="1.12.1.2" evidence="4"/>